<keyword evidence="6" id="KW-0540">Nuclease</keyword>
<dbReference type="PROSITE" id="PS50160">
    <property type="entry name" value="DNA_LIGASE_A3"/>
    <property type="match status" value="1"/>
</dbReference>
<keyword evidence="12" id="KW-0067">ATP-binding</keyword>
<dbReference type="EMBL" id="JBHSLU010000015">
    <property type="protein sequence ID" value="MFC5505305.1"/>
    <property type="molecule type" value="Genomic_DNA"/>
</dbReference>
<feature type="region of interest" description="Disordered" evidence="21">
    <location>
        <begin position="199"/>
        <end position="252"/>
    </location>
</feature>
<keyword evidence="8" id="KW-0547">Nucleotide-binding</keyword>
<keyword evidence="16" id="KW-0234">DNA repair</keyword>
<evidence type="ECO:0000256" key="8">
    <source>
        <dbReference type="ARBA" id="ARBA00022741"/>
    </source>
</evidence>
<evidence type="ECO:0000256" key="20">
    <source>
        <dbReference type="ARBA" id="ARBA00034003"/>
    </source>
</evidence>
<keyword evidence="7" id="KW-0479">Metal-binding</keyword>
<gene>
    <name evidence="23" type="primary">ligD</name>
    <name evidence="23" type="ORF">ACFPN9_08545</name>
</gene>
<dbReference type="NCBIfam" id="NF004628">
    <property type="entry name" value="PRK05972.1"/>
    <property type="match status" value="1"/>
</dbReference>
<feature type="compositionally biased region" description="Basic residues" evidence="21">
    <location>
        <begin position="574"/>
        <end position="590"/>
    </location>
</feature>
<feature type="region of interest" description="Disordered" evidence="21">
    <location>
        <begin position="562"/>
        <end position="608"/>
    </location>
</feature>
<dbReference type="PANTHER" id="PTHR42705:SF2">
    <property type="entry name" value="BIFUNCTIONAL NON-HOMOLOGOUS END JOINING PROTEIN LIGD"/>
    <property type="match status" value="1"/>
</dbReference>
<accession>A0ABW0NYU2</accession>
<evidence type="ECO:0000256" key="7">
    <source>
        <dbReference type="ARBA" id="ARBA00022723"/>
    </source>
</evidence>
<dbReference type="Pfam" id="PF21686">
    <property type="entry name" value="LigD_Prim-Pol"/>
    <property type="match status" value="1"/>
</dbReference>
<dbReference type="InterPro" id="IPR014145">
    <property type="entry name" value="LigD_pol_dom"/>
</dbReference>
<dbReference type="EC" id="6.5.1.1" evidence="2"/>
<keyword evidence="18" id="KW-0511">Multifunctional enzyme</keyword>
<evidence type="ECO:0000256" key="11">
    <source>
        <dbReference type="ARBA" id="ARBA00022839"/>
    </source>
</evidence>
<evidence type="ECO:0000256" key="16">
    <source>
        <dbReference type="ARBA" id="ARBA00023204"/>
    </source>
</evidence>
<evidence type="ECO:0000256" key="6">
    <source>
        <dbReference type="ARBA" id="ARBA00022722"/>
    </source>
</evidence>
<dbReference type="InterPro" id="IPR012309">
    <property type="entry name" value="DNA_ligase_ATP-dep_C"/>
</dbReference>
<evidence type="ECO:0000256" key="14">
    <source>
        <dbReference type="ARBA" id="ARBA00023125"/>
    </source>
</evidence>
<evidence type="ECO:0000256" key="12">
    <source>
        <dbReference type="ARBA" id="ARBA00022840"/>
    </source>
</evidence>
<dbReference type="Gene3D" id="3.90.920.10">
    <property type="entry name" value="DNA primase, PRIM domain"/>
    <property type="match status" value="1"/>
</dbReference>
<evidence type="ECO:0000256" key="13">
    <source>
        <dbReference type="ARBA" id="ARBA00022932"/>
    </source>
</evidence>
<comment type="cofactor">
    <cofactor evidence="1">
        <name>Mn(2+)</name>
        <dbReference type="ChEBI" id="CHEBI:29035"/>
    </cofactor>
</comment>
<keyword evidence="11" id="KW-0269">Exonuclease</keyword>
<keyword evidence="17" id="KW-0464">Manganese</keyword>
<dbReference type="NCBIfam" id="TIGR02776">
    <property type="entry name" value="NHEJ_ligase_prk"/>
    <property type="match status" value="1"/>
</dbReference>
<evidence type="ECO:0000256" key="5">
    <source>
        <dbReference type="ARBA" id="ARBA00022695"/>
    </source>
</evidence>
<name>A0ABW0NYU2_9HYPH</name>
<evidence type="ECO:0000256" key="15">
    <source>
        <dbReference type="ARBA" id="ARBA00023172"/>
    </source>
</evidence>
<evidence type="ECO:0000256" key="4">
    <source>
        <dbReference type="ARBA" id="ARBA00022679"/>
    </source>
</evidence>
<dbReference type="Pfam" id="PF13298">
    <property type="entry name" value="LigD_N"/>
    <property type="match status" value="1"/>
</dbReference>
<dbReference type="InterPro" id="IPR033651">
    <property type="entry name" value="PaeLigD_Pol-like"/>
</dbReference>
<dbReference type="Gene3D" id="3.30.470.30">
    <property type="entry name" value="DNA ligase/mRNA capping enzyme"/>
    <property type="match status" value="1"/>
</dbReference>
<dbReference type="Gene3D" id="2.40.50.140">
    <property type="entry name" value="Nucleic acid-binding proteins"/>
    <property type="match status" value="1"/>
</dbReference>
<dbReference type="RefSeq" id="WP_066733697.1">
    <property type="nucleotide sequence ID" value="NZ_JBHSLU010000015.1"/>
</dbReference>
<evidence type="ECO:0000313" key="23">
    <source>
        <dbReference type="EMBL" id="MFC5505305.1"/>
    </source>
</evidence>
<dbReference type="InterPro" id="IPR014144">
    <property type="entry name" value="LigD_PE_domain"/>
</dbReference>
<dbReference type="PANTHER" id="PTHR42705">
    <property type="entry name" value="BIFUNCTIONAL NON-HOMOLOGOUS END JOINING PROTEIN LIGD"/>
    <property type="match status" value="1"/>
</dbReference>
<keyword evidence="13" id="KW-0239">DNA-directed DNA polymerase</keyword>
<dbReference type="InterPro" id="IPR014143">
    <property type="entry name" value="NHEJ_ligase_prk"/>
</dbReference>
<dbReference type="Pfam" id="PF04679">
    <property type="entry name" value="DNA_ligase_A_C"/>
    <property type="match status" value="1"/>
</dbReference>
<dbReference type="NCBIfam" id="TIGR02778">
    <property type="entry name" value="ligD_pol"/>
    <property type="match status" value="1"/>
</dbReference>
<dbReference type="InterPro" id="IPR012340">
    <property type="entry name" value="NA-bd_OB-fold"/>
</dbReference>
<evidence type="ECO:0000313" key="24">
    <source>
        <dbReference type="Proteomes" id="UP001596060"/>
    </source>
</evidence>
<dbReference type="NCBIfam" id="TIGR02779">
    <property type="entry name" value="NHEJ_ligase_lig"/>
    <property type="match status" value="1"/>
</dbReference>
<keyword evidence="4" id="KW-0808">Transferase</keyword>
<evidence type="ECO:0000259" key="22">
    <source>
        <dbReference type="PROSITE" id="PS50160"/>
    </source>
</evidence>
<protein>
    <recommendedName>
        <fullName evidence="2">DNA ligase (ATP)</fullName>
        <ecNumber evidence="2">6.5.1.1</ecNumber>
    </recommendedName>
    <alternativeName>
        <fullName evidence="19">NHEJ DNA polymerase</fullName>
    </alternativeName>
</protein>
<proteinExistence type="predicted"/>
<feature type="domain" description="ATP-dependent DNA ligase family profile" evidence="22">
    <location>
        <begin position="347"/>
        <end position="482"/>
    </location>
</feature>
<evidence type="ECO:0000256" key="1">
    <source>
        <dbReference type="ARBA" id="ARBA00001936"/>
    </source>
</evidence>
<evidence type="ECO:0000256" key="21">
    <source>
        <dbReference type="SAM" id="MobiDB-lite"/>
    </source>
</evidence>
<keyword evidence="9" id="KW-0227">DNA damage</keyword>
<feature type="region of interest" description="Disordered" evidence="21">
    <location>
        <begin position="12"/>
        <end position="35"/>
    </location>
</feature>
<evidence type="ECO:0000256" key="9">
    <source>
        <dbReference type="ARBA" id="ARBA00022763"/>
    </source>
</evidence>
<evidence type="ECO:0000256" key="10">
    <source>
        <dbReference type="ARBA" id="ARBA00022801"/>
    </source>
</evidence>
<keyword evidence="5" id="KW-0548">Nucleotidyltransferase</keyword>
<keyword evidence="24" id="KW-1185">Reference proteome</keyword>
<evidence type="ECO:0000256" key="18">
    <source>
        <dbReference type="ARBA" id="ARBA00023268"/>
    </source>
</evidence>
<keyword evidence="14" id="KW-0238">DNA-binding</keyword>
<feature type="compositionally biased region" description="Basic residues" evidence="21">
    <location>
        <begin position="199"/>
        <end position="209"/>
    </location>
</feature>
<keyword evidence="3 23" id="KW-0436">Ligase</keyword>
<reference evidence="24" key="1">
    <citation type="journal article" date="2019" name="Int. J. Syst. Evol. Microbiol.">
        <title>The Global Catalogue of Microorganisms (GCM) 10K type strain sequencing project: providing services to taxonomists for standard genome sequencing and annotation.</title>
        <authorList>
            <consortium name="The Broad Institute Genomics Platform"/>
            <consortium name="The Broad Institute Genome Sequencing Center for Infectious Disease"/>
            <person name="Wu L."/>
            <person name="Ma J."/>
        </authorList>
    </citation>
    <scope>NUCLEOTIDE SEQUENCE [LARGE SCALE GENOMIC DNA]</scope>
    <source>
        <strain evidence="24">CCUG 43117</strain>
    </source>
</reference>
<dbReference type="SUPFAM" id="SSF56091">
    <property type="entry name" value="DNA ligase/mRNA capping enzyme, catalytic domain"/>
    <property type="match status" value="1"/>
</dbReference>
<dbReference type="CDD" id="cd04862">
    <property type="entry name" value="PaeLigD_Pol_like"/>
    <property type="match status" value="1"/>
</dbReference>
<dbReference type="Pfam" id="PF01068">
    <property type="entry name" value="DNA_ligase_A_M"/>
    <property type="match status" value="1"/>
</dbReference>
<evidence type="ECO:0000256" key="3">
    <source>
        <dbReference type="ARBA" id="ARBA00022598"/>
    </source>
</evidence>
<keyword evidence="15" id="KW-0233">DNA recombination</keyword>
<dbReference type="CDD" id="cd07971">
    <property type="entry name" value="OBF_DNA_ligase_LigD"/>
    <property type="match status" value="1"/>
</dbReference>
<dbReference type="Gene3D" id="3.30.1490.70">
    <property type="match status" value="1"/>
</dbReference>
<evidence type="ECO:0000256" key="2">
    <source>
        <dbReference type="ARBA" id="ARBA00012727"/>
    </source>
</evidence>
<keyword evidence="10" id="KW-0378">Hydrolase</keyword>
<comment type="catalytic activity">
    <reaction evidence="20">
        <text>ATP + (deoxyribonucleotide)n-3'-hydroxyl + 5'-phospho-(deoxyribonucleotide)m = (deoxyribonucleotide)n+m + AMP + diphosphate.</text>
        <dbReference type="EC" id="6.5.1.1"/>
    </reaction>
</comment>
<feature type="compositionally biased region" description="Basic residues" evidence="21">
    <location>
        <begin position="232"/>
        <end position="243"/>
    </location>
</feature>
<dbReference type="InterPro" id="IPR014146">
    <property type="entry name" value="LigD_ligase_dom"/>
</dbReference>
<evidence type="ECO:0000256" key="19">
    <source>
        <dbReference type="ARBA" id="ARBA00029943"/>
    </source>
</evidence>
<evidence type="ECO:0000256" key="17">
    <source>
        <dbReference type="ARBA" id="ARBA00023211"/>
    </source>
</evidence>
<dbReference type="InterPro" id="IPR012310">
    <property type="entry name" value="DNA_ligase_ATP-dep_cent"/>
</dbReference>
<dbReference type="InterPro" id="IPR052171">
    <property type="entry name" value="NHEJ_LigD"/>
</dbReference>
<dbReference type="SUPFAM" id="SSF50249">
    <property type="entry name" value="Nucleic acid-binding proteins"/>
    <property type="match status" value="1"/>
</dbReference>
<dbReference type="NCBIfam" id="TIGR02777">
    <property type="entry name" value="LigD_PE_dom"/>
    <property type="match status" value="1"/>
</dbReference>
<sequence length="882" mass="95790">MAGLDLYRAKRDFTRTGEPEGAPQSKSGKAQARKAHGGAFVVHKHAARRLHYDLRLEHDGVLWSWTVTRGPSLDPDEKRLAVHVEDHPLEYGSFEGTIPEGQYGAGSVIVWDEGRWVPEGDPAFGLEKGHLSFMLEGHKLAGQWHLVRLKPRRGEKRDNWLLIKVDDAAARQDEDILETAPHSVASGLSIEDIAAGRAPKPRVWGKTKRPGTNDVSEAGRQPPAKQGSKTPRAAKSKAARKTAKAPQRDALPDFVPPCLATLQEKPPAGERWLHEVKFDGYRLQARIDHGAVRLLTRSGLDWTERFGATLSKALADLPCATALIDGEVVALSDSGVSSFGALQEALSEGATGALVFFGFDLLHLDGQDLRADPLLARKGRLEDLFRGADETGPLRYSEHFIEPGQTMLRHACRMGLEGVISKRADAPYRSGRGRDWVKSKCTLRQEFVIAGYVPSKGSGRELGSIVVAYHEGGALKPAGRVGTGFTRASAAALKKRLDALRSESSPFEGAAGREKGIVWVKPDLVAEVEFGAWTRSKTLRHASFLGLREDKPAEDVVAEQPMEALADEEPAPRAKTRSRSGSAKAKRKPAKAAGRSVAPKATTSVTLSSPDKPLWPDIGFTKQDLLDYYATVWPVMAPHVIDRPLSLVRAPNGIGGHSFFQKHAMPGMPETIHRIRDKDGEELLFIRDFDGLAALVQLGTVEIHLWGATVEAVETPDQIIFDLDPDAGVPLERVREAALTVRDRLKEVGFDSLLKTSGGKGYHVVMPLKARAGWDRVKGFARDFAQALAGSEPSRFTATLSKKARKGKIFVDYLRNGRGSTAIAPYSTRARAGAPVAVPIAWDDLATTAPDAFSAGAVLRDGPPADLWAGFFDSARPLTGKG</sequence>
<dbReference type="Proteomes" id="UP001596060">
    <property type="component" value="Unassembled WGS sequence"/>
</dbReference>
<dbReference type="GO" id="GO:0003910">
    <property type="term" value="F:DNA ligase (ATP) activity"/>
    <property type="evidence" value="ECO:0007669"/>
    <property type="project" value="UniProtKB-EC"/>
</dbReference>
<organism evidence="23 24">
    <name type="scientific">Bosea massiliensis</name>
    <dbReference type="NCBI Taxonomy" id="151419"/>
    <lineage>
        <taxon>Bacteria</taxon>
        <taxon>Pseudomonadati</taxon>
        <taxon>Pseudomonadota</taxon>
        <taxon>Alphaproteobacteria</taxon>
        <taxon>Hyphomicrobiales</taxon>
        <taxon>Boseaceae</taxon>
        <taxon>Bosea</taxon>
    </lineage>
</organism>
<comment type="caution">
    <text evidence="23">The sequence shown here is derived from an EMBL/GenBank/DDBJ whole genome shotgun (WGS) entry which is preliminary data.</text>
</comment>
<dbReference type="CDD" id="cd07906">
    <property type="entry name" value="Adenylation_DNA_ligase_LigD_LigC"/>
    <property type="match status" value="1"/>
</dbReference>